<dbReference type="PANTHER" id="PTHR10174:SF225">
    <property type="entry name" value="ALPHA-TOCOPHEROL TRANSFER PROTEIN"/>
    <property type="match status" value="1"/>
</dbReference>
<gene>
    <name evidence="2" type="primary">LOC101243387-001</name>
</gene>
<sequence>MSERYKCTLSPELLEKAVTELNEPRDNAERLKAIDELKAGYKESKYGPLVNNSDGFLLRFLRAKKFDQKKALNALHNYHDTRNNFKEVFDKVNNPVLLKDVWNCGVMVAIEGAGKDGSCVVLERAGKIQRGMDVYDLTAYGVLMMEKLLENEQNQICGMQSVDDLADFNISILTKVSPVALSRMNAIWQDAMPLRIKAMHMFNEGTFMDVLMGLLRLMLKEKLMKRIHLYGKDPSKMTDFIDPTKLPPSFGGTGPPIDEIIETWNERMSEAWSEDTHL</sequence>
<dbReference type="SUPFAM" id="SSF52087">
    <property type="entry name" value="CRAL/TRIO domain"/>
    <property type="match status" value="1"/>
</dbReference>
<dbReference type="SUPFAM" id="SSF46938">
    <property type="entry name" value="CRAL/TRIO N-terminal domain"/>
    <property type="match status" value="1"/>
</dbReference>
<dbReference type="InterPro" id="IPR036865">
    <property type="entry name" value="CRAL-TRIO_dom_sf"/>
</dbReference>
<reference evidence="2" key="1">
    <citation type="submission" date="2020-04" db="EMBL/GenBank/DDBJ databases">
        <authorList>
            <person name="Neveu A P."/>
        </authorList>
    </citation>
    <scope>NUCLEOTIDE SEQUENCE</scope>
    <source>
        <tissue evidence="2">Whole embryo</tissue>
    </source>
</reference>
<dbReference type="AlphaFoldDB" id="A0A6F9DI31"/>
<name>A0A6F9DI31_9ASCI</name>
<dbReference type="GO" id="GO:0016020">
    <property type="term" value="C:membrane"/>
    <property type="evidence" value="ECO:0007669"/>
    <property type="project" value="TreeGrafter"/>
</dbReference>
<dbReference type="GO" id="GO:1902936">
    <property type="term" value="F:phosphatidylinositol bisphosphate binding"/>
    <property type="evidence" value="ECO:0007669"/>
    <property type="project" value="TreeGrafter"/>
</dbReference>
<dbReference type="Gene3D" id="1.20.5.1200">
    <property type="entry name" value="Alpha-tocopherol transfer"/>
    <property type="match status" value="1"/>
</dbReference>
<dbReference type="PRINTS" id="PR00180">
    <property type="entry name" value="CRETINALDHBP"/>
</dbReference>
<dbReference type="SMART" id="SM01100">
    <property type="entry name" value="CRAL_TRIO_N"/>
    <property type="match status" value="1"/>
</dbReference>
<dbReference type="Gene3D" id="3.40.525.10">
    <property type="entry name" value="CRAL-TRIO lipid binding domain"/>
    <property type="match status" value="1"/>
</dbReference>
<dbReference type="CDD" id="cd00170">
    <property type="entry name" value="SEC14"/>
    <property type="match status" value="1"/>
</dbReference>
<dbReference type="Gene3D" id="1.10.8.20">
    <property type="entry name" value="N-terminal domain of phosphatidylinositol transfer protein sec14p"/>
    <property type="match status" value="1"/>
</dbReference>
<protein>
    <submittedName>
        <fullName evidence="2">Uncharacterized protein LOC101243387</fullName>
    </submittedName>
</protein>
<dbReference type="Pfam" id="PF03765">
    <property type="entry name" value="CRAL_TRIO_N"/>
    <property type="match status" value="1"/>
</dbReference>
<dbReference type="Pfam" id="PF00650">
    <property type="entry name" value="CRAL_TRIO"/>
    <property type="match status" value="1"/>
</dbReference>
<dbReference type="InterPro" id="IPR036273">
    <property type="entry name" value="CRAL/TRIO_N_dom_sf"/>
</dbReference>
<dbReference type="InterPro" id="IPR011074">
    <property type="entry name" value="CRAL/TRIO_N_dom"/>
</dbReference>
<dbReference type="EMBL" id="LR787262">
    <property type="protein sequence ID" value="CAB3263124.1"/>
    <property type="molecule type" value="mRNA"/>
</dbReference>
<accession>A0A6F9DI31</accession>
<dbReference type="PROSITE" id="PS50191">
    <property type="entry name" value="CRAL_TRIO"/>
    <property type="match status" value="1"/>
</dbReference>
<proteinExistence type="evidence at transcript level"/>
<dbReference type="PANTHER" id="PTHR10174">
    <property type="entry name" value="ALPHA-TOCOPHEROL TRANSFER PROTEIN-RELATED"/>
    <property type="match status" value="1"/>
</dbReference>
<evidence type="ECO:0000313" key="2">
    <source>
        <dbReference type="EMBL" id="CAB3263124.1"/>
    </source>
</evidence>
<feature type="domain" description="CRAL-TRIO" evidence="1">
    <location>
        <begin position="98"/>
        <end position="258"/>
    </location>
</feature>
<evidence type="ECO:0000259" key="1">
    <source>
        <dbReference type="PROSITE" id="PS50191"/>
    </source>
</evidence>
<dbReference type="SMART" id="SM00516">
    <property type="entry name" value="SEC14"/>
    <property type="match status" value="1"/>
</dbReference>
<organism evidence="2">
    <name type="scientific">Phallusia mammillata</name>
    <dbReference type="NCBI Taxonomy" id="59560"/>
    <lineage>
        <taxon>Eukaryota</taxon>
        <taxon>Metazoa</taxon>
        <taxon>Chordata</taxon>
        <taxon>Tunicata</taxon>
        <taxon>Ascidiacea</taxon>
        <taxon>Phlebobranchia</taxon>
        <taxon>Ascidiidae</taxon>
        <taxon>Phallusia</taxon>
    </lineage>
</organism>
<dbReference type="InterPro" id="IPR001251">
    <property type="entry name" value="CRAL-TRIO_dom"/>
</dbReference>